<sequence>MTAFGQDANDELGRQTDLEFNQNKEAVFVNGVFIKSLIGFNIGASGAAKVKKEECKSPLTINGVTYERTCSISSPKTPNFVTLADVQKSYCPKVKGKVVFMINKFFITKDVESYKLDKDYILKCETLSSSDLPGIKCSEPFTIIRVFTKTKANTYSMRLR</sequence>
<proteinExistence type="predicted"/>
<accession>A0A415F353</accession>
<reference evidence="1 2" key="1">
    <citation type="submission" date="2018-08" db="EMBL/GenBank/DDBJ databases">
        <title>A genome reference for cultivated species of the human gut microbiota.</title>
        <authorList>
            <person name="Zou Y."/>
            <person name="Xue W."/>
            <person name="Luo G."/>
        </authorList>
    </citation>
    <scope>NUCLEOTIDE SEQUENCE [LARGE SCALE GENOMIC DNA]</scope>
    <source>
        <strain evidence="1 2">AF46-2NS</strain>
    </source>
</reference>
<dbReference type="EMBL" id="QRNB01000039">
    <property type="protein sequence ID" value="RHK10117.1"/>
    <property type="molecule type" value="Genomic_DNA"/>
</dbReference>
<name>A0A415F353_9BACT</name>
<gene>
    <name evidence="1" type="ORF">DW079_08460</name>
</gene>
<comment type="caution">
    <text evidence="1">The sequence shown here is derived from an EMBL/GenBank/DDBJ whole genome shotgun (WGS) entry which is preliminary data.</text>
</comment>
<evidence type="ECO:0000313" key="2">
    <source>
        <dbReference type="Proteomes" id="UP000286211"/>
    </source>
</evidence>
<protein>
    <submittedName>
        <fullName evidence="1">Uncharacterized protein</fullName>
    </submittedName>
</protein>
<dbReference type="AlphaFoldDB" id="A0A415F353"/>
<organism evidence="1 2">
    <name type="scientific">Segatella copri</name>
    <dbReference type="NCBI Taxonomy" id="165179"/>
    <lineage>
        <taxon>Bacteria</taxon>
        <taxon>Pseudomonadati</taxon>
        <taxon>Bacteroidota</taxon>
        <taxon>Bacteroidia</taxon>
        <taxon>Bacteroidales</taxon>
        <taxon>Prevotellaceae</taxon>
        <taxon>Segatella</taxon>
    </lineage>
</organism>
<dbReference type="Proteomes" id="UP000286211">
    <property type="component" value="Unassembled WGS sequence"/>
</dbReference>
<evidence type="ECO:0000313" key="1">
    <source>
        <dbReference type="EMBL" id="RHK10117.1"/>
    </source>
</evidence>